<keyword evidence="10" id="KW-1185">Reference proteome</keyword>
<dbReference type="CDD" id="cd03334">
    <property type="entry name" value="Fab1_TCP"/>
    <property type="match status" value="1"/>
</dbReference>
<dbReference type="Gene3D" id="3.50.7.10">
    <property type="entry name" value="GroEL"/>
    <property type="match status" value="1"/>
</dbReference>
<keyword evidence="4 6" id="KW-0418">Kinase</keyword>
<evidence type="ECO:0000256" key="5">
    <source>
        <dbReference type="ARBA" id="ARBA00022840"/>
    </source>
</evidence>
<dbReference type="Gramene" id="OPUNC08G13480.1">
    <property type="protein sequence ID" value="OPUNC08G13480.1"/>
    <property type="gene ID" value="OPUNC08G13480"/>
</dbReference>
<evidence type="ECO:0000256" key="1">
    <source>
        <dbReference type="ARBA" id="ARBA00012009"/>
    </source>
</evidence>
<dbReference type="GO" id="GO:0005524">
    <property type="term" value="F:ATP binding"/>
    <property type="evidence" value="ECO:0007669"/>
    <property type="project" value="UniProtKB-UniRule"/>
</dbReference>
<feature type="region of interest" description="Disordered" evidence="7">
    <location>
        <begin position="20"/>
        <end position="74"/>
    </location>
</feature>
<feature type="compositionally biased region" description="Low complexity" evidence="7">
    <location>
        <begin position="39"/>
        <end position="56"/>
    </location>
</feature>
<dbReference type="PANTHER" id="PTHR45748">
    <property type="entry name" value="1-PHOSPHATIDYLINOSITOL 3-PHOSPHATE 5-KINASE-RELATED"/>
    <property type="match status" value="1"/>
</dbReference>
<reference evidence="9" key="2">
    <citation type="submission" date="2018-05" db="EMBL/GenBank/DDBJ databases">
        <title>OpunRS2 (Oryza punctata Reference Sequence Version 2).</title>
        <authorList>
            <person name="Zhang J."/>
            <person name="Kudrna D."/>
            <person name="Lee S."/>
            <person name="Talag J."/>
            <person name="Welchert J."/>
            <person name="Wing R.A."/>
        </authorList>
    </citation>
    <scope>NUCLEOTIDE SEQUENCE [LARGE SCALE GENOMIC DNA]</scope>
</reference>
<dbReference type="FunFam" id="3.30.800.10:FF:000010">
    <property type="entry name" value="Putative 1-phosphatidylinositol-3-phosphate 5-kinase FAB1C"/>
    <property type="match status" value="1"/>
</dbReference>
<accession>A0A0E0LV18</accession>
<evidence type="ECO:0000256" key="6">
    <source>
        <dbReference type="PROSITE-ProRule" id="PRU00781"/>
    </source>
</evidence>
<evidence type="ECO:0000313" key="10">
    <source>
        <dbReference type="Proteomes" id="UP000026962"/>
    </source>
</evidence>
<feature type="domain" description="PIPK" evidence="8">
    <location>
        <begin position="1306"/>
        <end position="1651"/>
    </location>
</feature>
<dbReference type="SUPFAM" id="SSF52029">
    <property type="entry name" value="GroEL apical domain-like"/>
    <property type="match status" value="1"/>
</dbReference>
<dbReference type="InterPro" id="IPR027409">
    <property type="entry name" value="GroEL-like_apical_dom_sf"/>
</dbReference>
<dbReference type="InterPro" id="IPR027483">
    <property type="entry name" value="PInositol-4-P-4/5-kinase_C_sf"/>
</dbReference>
<dbReference type="GO" id="GO:0010008">
    <property type="term" value="C:endosome membrane"/>
    <property type="evidence" value="ECO:0007669"/>
    <property type="project" value="TreeGrafter"/>
</dbReference>
<evidence type="ECO:0000259" key="8">
    <source>
        <dbReference type="PROSITE" id="PS51455"/>
    </source>
</evidence>
<name>A0A0E0LV18_ORYPU</name>
<dbReference type="InterPro" id="IPR027484">
    <property type="entry name" value="PInositol-4-P-5-kinase_N"/>
</dbReference>
<dbReference type="EC" id="2.7.1.150" evidence="1"/>
<dbReference type="InterPro" id="IPR002498">
    <property type="entry name" value="PInositol-4-P-4/5-kinase_core"/>
</dbReference>
<dbReference type="Pfam" id="PF01504">
    <property type="entry name" value="PIP5K"/>
    <property type="match status" value="1"/>
</dbReference>
<evidence type="ECO:0000256" key="3">
    <source>
        <dbReference type="ARBA" id="ARBA00022741"/>
    </source>
</evidence>
<keyword evidence="5 6" id="KW-0067">ATP-binding</keyword>
<dbReference type="Pfam" id="PF00118">
    <property type="entry name" value="Cpn60_TCP1"/>
    <property type="match status" value="1"/>
</dbReference>
<evidence type="ECO:0000313" key="9">
    <source>
        <dbReference type="EnsemblPlants" id="OPUNC08G13480.1"/>
    </source>
</evidence>
<dbReference type="STRING" id="4537.A0A0E0LV18"/>
<dbReference type="Gene3D" id="3.30.800.10">
    <property type="entry name" value="Phosphatidylinositol Phosphate Kinase II Beta"/>
    <property type="match status" value="1"/>
</dbReference>
<dbReference type="GO" id="GO:0046854">
    <property type="term" value="P:phosphatidylinositol phosphate biosynthetic process"/>
    <property type="evidence" value="ECO:0007669"/>
    <property type="project" value="TreeGrafter"/>
</dbReference>
<dbReference type="InterPro" id="IPR044769">
    <property type="entry name" value="PIKfyve_PIPKc"/>
</dbReference>
<dbReference type="Gene3D" id="3.30.810.10">
    <property type="entry name" value="2-Layer Sandwich"/>
    <property type="match status" value="1"/>
</dbReference>
<dbReference type="SMART" id="SM00330">
    <property type="entry name" value="PIPKc"/>
    <property type="match status" value="1"/>
</dbReference>
<dbReference type="PANTHER" id="PTHR45748:SF14">
    <property type="entry name" value="1-PHOSPHATIDYLINOSITOL-3-PHOSPHATE 5-KINASE FAB1C-RELATED"/>
    <property type="match status" value="1"/>
</dbReference>
<dbReference type="GO" id="GO:0000285">
    <property type="term" value="F:1-phosphatidylinositol-3-phosphate 5-kinase activity"/>
    <property type="evidence" value="ECO:0007669"/>
    <property type="project" value="UniProtKB-EC"/>
</dbReference>
<reference evidence="9" key="1">
    <citation type="submission" date="2015-04" db="UniProtKB">
        <authorList>
            <consortium name="EnsemblPlants"/>
        </authorList>
    </citation>
    <scope>IDENTIFICATION</scope>
</reference>
<sequence length="1651" mass="184045">MGVVDFSVLGAVQKFRSLIAGPTPAAAAAADDEEEGVARRTSGPPSPATPTRSRSGAVAAVDTTPPLPARPGGGRRAIALRRQISSPQLLRCHAVRRGDGEDDDEPGVQFFTPGNDYLHDFSDTDSLSVSTPNGIARSLTPSPLESPTWMVGHNDGSPTSKRNERLSLDSLGCDTRLNGGITDRRGGDMTRYPVDFDANIWLPPSPEDEGDDVEARLFGFDDEDDGAGDSGKLLALGSFNTNKIVGVDTITDIAHKEGLRNAVLGHFRALVAQLLKGECIDLENDNGSKWLEIVSSLAWLAAGYVRPDTKKGGSMDPTDYVKVKCLASGDPSDSNLVRGVVCSKNVKHKRMASEHVNAKLLILGGALEYQKVTNKLASIDTILEQEKEHLRAIVAKIESRRPNVLLVEKSVSSYAQELLAKDISLVLNVKRPLLDRISRCSGAQIASSIDNIASARLGQCELFKVHKVSEFSSGKQTNRKSMKTLMFFEGCPRRLGCTVLLRGSCREELKKIKRVVQLAVFAAYHLSLETSFFADEGATLPKIPSRPMVVVNDIRSDPSNYFAGSAGVGIPHGLKPVQDKHSEATTVNGLFEENSISPGSLSLNEEVEGVISEHRESKIPVDHMNCHDHDSFHATESCKGHKIFPCSLDHDIRTSDMVMQYQYLNDSTQLPINDDRQGMVSGKKFQEVDHYGPKPHDDYLMGDVDGPNELSGEYFPATDNHQSILVSLSSTCIPKSMLCERSQLFRIKFYGSFDKPLGRYLREDLFDQAYCCPSCKESSESHVRCYTHQHGSLTISVRRLLSQKLPGERDGRIWMWHRCLKCEPKDGVPPATRRVIMSDAAWGLSFGKFLELSFSNHATANRVASCGHSLQRDCLRFYGYGNMVAFFRYSPVDILSVNLPPSVLDFNCCSRQDWMRRMAVEIYSKMETLHSEVYDFLHRNEKSVTSEDEPVKAGVQRQIIEMKDLLKMERNGYEILLLPVITDSNHSVQVSIDILELNRLRRGLLLDAYIWDRRLCYIDSLLKKGSHVSNPDIFLDVRLKEWKADLLVGDTKIGKSTNLSQSSGSPRKSLLSREGCLNDTEYMMGETNSQIDLVTHPVDDAEDLDKVFRRFNGEKEQPVTTAIMGMEPVERLPSLASIFSDKIDLAWTGSSEIQDDLPQGFTKIDEYGSFNLPDNPSYGNAVTPVRIHSFDSKFAIRQRERNGLAPTSLHLSSFRSAEYFGDFTSILKDPMPNIRRACSQRSPGAVEKLNVVLTRTLTFISSASHMINDGARLLLPQIGFEDDAVIAVYDDEPTSIVSYAMTSQEYVQQVTRKLNSSLSFLHLPNAVDSSHGLDGTLLSQEHLDSKGTHFKFSFDDESPLSEDKAKFSVTCYFAKHFAALRKKCCPKDIDFIRSLSRCKRWNAQGGKSNVYFAKTLDERFIIKQVTRTELESFVEFAPQYFRYLMESLTSGSPTCLAKIVGVYQVNIKGLKGGREVKMDLMVMENLFFERKISRVYDLKGSLRSRYTSSESKTADVMDYSLLVGIDEEKKELVIGIIDYLRQYTWDKQLETWVKASGILGGPKNESPTVISPMQYKKSVQPQTRRGLIHKMPPDRSNHSCKLAPTALGTTRMHKYTPRCLNSNNALEKLRTLRVYPCVQVVPETTGASLQE</sequence>
<dbReference type="PROSITE" id="PS51455">
    <property type="entry name" value="PIPK"/>
    <property type="match status" value="1"/>
</dbReference>
<proteinExistence type="predicted"/>
<dbReference type="SUPFAM" id="SSF56104">
    <property type="entry name" value="SAICAR synthase-like"/>
    <property type="match status" value="1"/>
</dbReference>
<dbReference type="CDD" id="cd17300">
    <property type="entry name" value="PIPKc_PIKfyve"/>
    <property type="match status" value="1"/>
</dbReference>
<evidence type="ECO:0000256" key="2">
    <source>
        <dbReference type="ARBA" id="ARBA00022679"/>
    </source>
</evidence>
<protein>
    <recommendedName>
        <fullName evidence="1">1-phosphatidylinositol-3-phosphate 5-kinase</fullName>
        <ecNumber evidence="1">2.7.1.150</ecNumber>
    </recommendedName>
</protein>
<evidence type="ECO:0000256" key="4">
    <source>
        <dbReference type="ARBA" id="ARBA00022777"/>
    </source>
</evidence>
<dbReference type="Proteomes" id="UP000026962">
    <property type="component" value="Chromosome 8"/>
</dbReference>
<dbReference type="InterPro" id="IPR002423">
    <property type="entry name" value="Cpn60/GroEL/TCP-1"/>
</dbReference>
<dbReference type="OMA" id="KMERNGY"/>
<dbReference type="FunFam" id="3.50.7.10:FF:000007">
    <property type="entry name" value="1-phosphatidylinositol 3-phosphate 5-kinase isoform X1"/>
    <property type="match status" value="1"/>
</dbReference>
<keyword evidence="2 6" id="KW-0808">Transferase</keyword>
<keyword evidence="3 6" id="KW-0547">Nucleotide-binding</keyword>
<evidence type="ECO:0000256" key="7">
    <source>
        <dbReference type="SAM" id="MobiDB-lite"/>
    </source>
</evidence>
<organism evidence="9">
    <name type="scientific">Oryza punctata</name>
    <name type="common">Red rice</name>
    <dbReference type="NCBI Taxonomy" id="4537"/>
    <lineage>
        <taxon>Eukaryota</taxon>
        <taxon>Viridiplantae</taxon>
        <taxon>Streptophyta</taxon>
        <taxon>Embryophyta</taxon>
        <taxon>Tracheophyta</taxon>
        <taxon>Spermatophyta</taxon>
        <taxon>Magnoliopsida</taxon>
        <taxon>Liliopsida</taxon>
        <taxon>Poales</taxon>
        <taxon>Poaceae</taxon>
        <taxon>BOP clade</taxon>
        <taxon>Oryzoideae</taxon>
        <taxon>Oryzeae</taxon>
        <taxon>Oryzinae</taxon>
        <taxon>Oryza</taxon>
    </lineage>
</organism>
<dbReference type="EnsemblPlants" id="OPUNC08G13480.1">
    <property type="protein sequence ID" value="OPUNC08G13480.1"/>
    <property type="gene ID" value="OPUNC08G13480"/>
</dbReference>
<dbReference type="eggNOG" id="KOG0230">
    <property type="taxonomic scope" value="Eukaryota"/>
</dbReference>